<dbReference type="EMBL" id="JAQMLA010000039">
    <property type="protein sequence ID" value="MDB8687490.1"/>
    <property type="molecule type" value="Genomic_DNA"/>
</dbReference>
<gene>
    <name evidence="1" type="ORF">PNW85_12545</name>
</gene>
<dbReference type="CDD" id="cd03801">
    <property type="entry name" value="GT4_PimA-like"/>
    <property type="match status" value="1"/>
</dbReference>
<dbReference type="AlphaFoldDB" id="A0AAW6DCK6"/>
<dbReference type="PANTHER" id="PTHR45947">
    <property type="entry name" value="SULFOQUINOVOSYL TRANSFERASE SQD2"/>
    <property type="match status" value="1"/>
</dbReference>
<protein>
    <submittedName>
        <fullName evidence="1">Glycosyltransferase</fullName>
    </submittedName>
</protein>
<sequence length="349" mass="39666">MMKKVCVMGHFGFGEDMLNGQTVKTKIVTTELKRQLGADQVMKIDTHGGARILPKVVFQLLQAFRRCRNVIILPAHNGIRIFVPLCVAFHRIYHRNLHYVVIGGWLPEFLKNRKSLSKALKTFDGIYVETNTMKKALEERGFANVYVMPNFKDLHILNESELIYHHTEPYPLCTFSRVMKEKGIEDAVNAVKRVNEQCGRTVYTLDIYGQVDSSQTEWFEELKNQFPPYIRYGGLVPFDQSVEALKPYFALLFPTVFFTEGIPGTIIDAYAAGVPVISSKWESFSDVIDDEITGIGYAFGDFDELCTVLKNAVTNPQLIQQMKCACIEKAKKYTPEAAMKVLVGEREIL</sequence>
<name>A0AAW6DCK6_MEDGN</name>
<dbReference type="PANTHER" id="PTHR45947:SF3">
    <property type="entry name" value="SULFOQUINOVOSYL TRANSFERASE SQD2"/>
    <property type="match status" value="1"/>
</dbReference>
<evidence type="ECO:0000313" key="2">
    <source>
        <dbReference type="Proteomes" id="UP001212160"/>
    </source>
</evidence>
<dbReference type="Gene3D" id="3.40.50.2000">
    <property type="entry name" value="Glycogen Phosphorylase B"/>
    <property type="match status" value="1"/>
</dbReference>
<accession>A0AAW6DCK6</accession>
<dbReference type="InterPro" id="IPR050194">
    <property type="entry name" value="Glycosyltransferase_grp1"/>
</dbReference>
<organism evidence="1 2">
    <name type="scientific">Mediterraneibacter gnavus</name>
    <name type="common">Ruminococcus gnavus</name>
    <dbReference type="NCBI Taxonomy" id="33038"/>
    <lineage>
        <taxon>Bacteria</taxon>
        <taxon>Bacillati</taxon>
        <taxon>Bacillota</taxon>
        <taxon>Clostridia</taxon>
        <taxon>Lachnospirales</taxon>
        <taxon>Lachnospiraceae</taxon>
        <taxon>Mediterraneibacter</taxon>
    </lineage>
</organism>
<dbReference type="GO" id="GO:0016757">
    <property type="term" value="F:glycosyltransferase activity"/>
    <property type="evidence" value="ECO:0007669"/>
    <property type="project" value="TreeGrafter"/>
</dbReference>
<proteinExistence type="predicted"/>
<dbReference type="Proteomes" id="UP001212160">
    <property type="component" value="Unassembled WGS sequence"/>
</dbReference>
<dbReference type="SUPFAM" id="SSF53756">
    <property type="entry name" value="UDP-Glycosyltransferase/glycogen phosphorylase"/>
    <property type="match status" value="1"/>
</dbReference>
<dbReference type="RefSeq" id="WP_272107975.1">
    <property type="nucleotide sequence ID" value="NZ_JAQMLA010000039.1"/>
</dbReference>
<reference evidence="1" key="1">
    <citation type="submission" date="2023-01" db="EMBL/GenBank/DDBJ databases">
        <title>Human gut microbiome strain richness.</title>
        <authorList>
            <person name="Chen-Liaw A."/>
        </authorList>
    </citation>
    <scope>NUCLEOTIDE SEQUENCE</scope>
    <source>
        <strain evidence="1">RTP21484st1_H11_RTP21484_190118</strain>
    </source>
</reference>
<evidence type="ECO:0000313" key="1">
    <source>
        <dbReference type="EMBL" id="MDB8687490.1"/>
    </source>
</evidence>
<comment type="caution">
    <text evidence="1">The sequence shown here is derived from an EMBL/GenBank/DDBJ whole genome shotgun (WGS) entry which is preliminary data.</text>
</comment>
<dbReference type="Pfam" id="PF13692">
    <property type="entry name" value="Glyco_trans_1_4"/>
    <property type="match status" value="1"/>
</dbReference>